<dbReference type="GO" id="GO:0140326">
    <property type="term" value="F:ATPase-coupled intramembrane lipid transporter activity"/>
    <property type="evidence" value="ECO:0007669"/>
    <property type="project" value="UniProtKB-EC"/>
</dbReference>
<evidence type="ECO:0000256" key="8">
    <source>
        <dbReference type="ARBA" id="ARBA00022842"/>
    </source>
</evidence>
<feature type="binding site" evidence="14">
    <location>
        <position position="662"/>
    </location>
    <ligand>
        <name>ATP</name>
        <dbReference type="ChEBI" id="CHEBI:30616"/>
    </ligand>
</feature>
<evidence type="ECO:0000313" key="22">
    <source>
        <dbReference type="Proteomes" id="UP000187209"/>
    </source>
</evidence>
<keyword evidence="4 16" id="KW-0812">Transmembrane</keyword>
<feature type="binding site" evidence="14">
    <location>
        <position position="664"/>
    </location>
    <ligand>
        <name>ATP</name>
        <dbReference type="ChEBI" id="CHEBI:30616"/>
    </ligand>
</feature>
<dbReference type="Pfam" id="PF00122">
    <property type="entry name" value="E1-E2_ATPase"/>
    <property type="match status" value="1"/>
</dbReference>
<dbReference type="AlphaFoldDB" id="A0A1R2BJ62"/>
<dbReference type="InterPro" id="IPR036412">
    <property type="entry name" value="HAD-like_sf"/>
</dbReference>
<keyword evidence="6 14" id="KW-0547">Nucleotide-binding</keyword>
<dbReference type="GO" id="GO:0016887">
    <property type="term" value="F:ATP hydrolysis activity"/>
    <property type="evidence" value="ECO:0007669"/>
    <property type="project" value="InterPro"/>
</dbReference>
<protein>
    <recommendedName>
        <fullName evidence="16">Phospholipid-transporting ATPase</fullName>
        <ecNumber evidence="16">7.6.2.1</ecNumber>
    </recommendedName>
</protein>
<keyword evidence="11 16" id="KW-0472">Membrane</keyword>
<feature type="transmembrane region" description="Helical" evidence="16">
    <location>
        <begin position="856"/>
        <end position="875"/>
    </location>
</feature>
<evidence type="ECO:0000256" key="17">
    <source>
        <dbReference type="SAM" id="MobiDB-lite"/>
    </source>
</evidence>
<dbReference type="InterPro" id="IPR023214">
    <property type="entry name" value="HAD_sf"/>
</dbReference>
<comment type="similarity">
    <text evidence="3 16">Belongs to the cation transport ATPase (P-type) (TC 3.A.3) family. Type IV subfamily.</text>
</comment>
<feature type="domain" description="P-type ATPase N-terminal" evidence="19">
    <location>
        <begin position="53"/>
        <end position="103"/>
    </location>
</feature>
<dbReference type="SFLD" id="SFLDS00003">
    <property type="entry name" value="Haloacid_Dehalogenase"/>
    <property type="match status" value="1"/>
</dbReference>
<evidence type="ECO:0000256" key="2">
    <source>
        <dbReference type="ARBA" id="ARBA00004308"/>
    </source>
</evidence>
<feature type="transmembrane region" description="Helical" evidence="16">
    <location>
        <begin position="100"/>
        <end position="120"/>
    </location>
</feature>
<dbReference type="NCBIfam" id="TIGR01652">
    <property type="entry name" value="ATPase-Plipid"/>
    <property type="match status" value="1"/>
</dbReference>
<dbReference type="GO" id="GO:0006890">
    <property type="term" value="P:retrograde vesicle-mediated transport, Golgi to endoplasmic reticulum"/>
    <property type="evidence" value="ECO:0007669"/>
    <property type="project" value="TreeGrafter"/>
</dbReference>
<evidence type="ECO:0000256" key="3">
    <source>
        <dbReference type="ARBA" id="ARBA00008109"/>
    </source>
</evidence>
<evidence type="ECO:0000256" key="12">
    <source>
        <dbReference type="ARBA" id="ARBA00034036"/>
    </source>
</evidence>
<evidence type="ECO:0000256" key="15">
    <source>
        <dbReference type="PIRSR" id="PIRSR606539-3"/>
    </source>
</evidence>
<feature type="transmembrane region" description="Helical" evidence="16">
    <location>
        <begin position="905"/>
        <end position="926"/>
    </location>
</feature>
<feature type="binding site" evidence="14">
    <location>
        <position position="746"/>
    </location>
    <ligand>
        <name>ATP</name>
        <dbReference type="ChEBI" id="CHEBI:30616"/>
    </ligand>
</feature>
<evidence type="ECO:0000256" key="13">
    <source>
        <dbReference type="PIRSR" id="PIRSR606539-1"/>
    </source>
</evidence>
<feature type="binding site" evidence="14">
    <location>
        <position position="526"/>
    </location>
    <ligand>
        <name>ATP</name>
        <dbReference type="ChEBI" id="CHEBI:30616"/>
    </ligand>
</feature>
<dbReference type="GO" id="GO:0000287">
    <property type="term" value="F:magnesium ion binding"/>
    <property type="evidence" value="ECO:0007669"/>
    <property type="project" value="UniProtKB-UniRule"/>
</dbReference>
<feature type="transmembrane region" description="Helical" evidence="16">
    <location>
        <begin position="66"/>
        <end position="88"/>
    </location>
</feature>
<dbReference type="InterPro" id="IPR044492">
    <property type="entry name" value="P_typ_ATPase_HD_dom"/>
</dbReference>
<dbReference type="InterPro" id="IPR006539">
    <property type="entry name" value="P-type_ATPase_IV"/>
</dbReference>
<comment type="subcellular location">
    <subcellularLocation>
        <location evidence="2">Endomembrane system</location>
    </subcellularLocation>
    <subcellularLocation>
        <location evidence="1 16">Membrane</location>
        <topology evidence="1 16">Multi-pass membrane protein</topology>
    </subcellularLocation>
</comment>
<keyword evidence="22" id="KW-1185">Reference proteome</keyword>
<dbReference type="PRINTS" id="PR00119">
    <property type="entry name" value="CATATPASE"/>
</dbReference>
<evidence type="ECO:0000259" key="18">
    <source>
        <dbReference type="Pfam" id="PF00122"/>
    </source>
</evidence>
<name>A0A1R2BJ62_9CILI</name>
<comment type="catalytic activity">
    <reaction evidence="12 16">
        <text>ATP + H2O + phospholipidSide 1 = ADP + phosphate + phospholipidSide 2.</text>
        <dbReference type="EC" id="7.6.2.1"/>
    </reaction>
</comment>
<organism evidence="21 22">
    <name type="scientific">Stentor coeruleus</name>
    <dbReference type="NCBI Taxonomy" id="5963"/>
    <lineage>
        <taxon>Eukaryota</taxon>
        <taxon>Sar</taxon>
        <taxon>Alveolata</taxon>
        <taxon>Ciliophora</taxon>
        <taxon>Postciliodesmatophora</taxon>
        <taxon>Heterotrichea</taxon>
        <taxon>Heterotrichida</taxon>
        <taxon>Stentoridae</taxon>
        <taxon>Stentor</taxon>
    </lineage>
</organism>
<dbReference type="InterPro" id="IPR032630">
    <property type="entry name" value="P_typ_ATPase_c"/>
</dbReference>
<dbReference type="Proteomes" id="UP000187209">
    <property type="component" value="Unassembled WGS sequence"/>
</dbReference>
<dbReference type="InterPro" id="IPR001757">
    <property type="entry name" value="P_typ_ATPase"/>
</dbReference>
<feature type="binding site" evidence="15">
    <location>
        <position position="391"/>
    </location>
    <ligand>
        <name>Mg(2+)</name>
        <dbReference type="ChEBI" id="CHEBI:18420"/>
    </ligand>
</feature>
<proteinExistence type="inferred from homology"/>
<reference evidence="21 22" key="1">
    <citation type="submission" date="2016-11" db="EMBL/GenBank/DDBJ databases">
        <title>The macronuclear genome of Stentor coeruleus: a giant cell with tiny introns.</title>
        <authorList>
            <person name="Slabodnick M."/>
            <person name="Ruby J.G."/>
            <person name="Reiff S.B."/>
            <person name="Swart E.C."/>
            <person name="Gosai S."/>
            <person name="Prabakaran S."/>
            <person name="Witkowska E."/>
            <person name="Larue G.E."/>
            <person name="Fisher S."/>
            <person name="Freeman R.M."/>
            <person name="Gunawardena J."/>
            <person name="Chu W."/>
            <person name="Stover N.A."/>
            <person name="Gregory B.D."/>
            <person name="Nowacki M."/>
            <person name="Derisi J."/>
            <person name="Roy S.W."/>
            <person name="Marshall W.F."/>
            <person name="Sood P."/>
        </authorList>
    </citation>
    <scope>NUCLEOTIDE SEQUENCE [LARGE SCALE GENOMIC DNA]</scope>
    <source>
        <strain evidence="21">WM001</strain>
    </source>
</reference>
<dbReference type="SUPFAM" id="SSF81653">
    <property type="entry name" value="Calcium ATPase, transduction domain A"/>
    <property type="match status" value="1"/>
</dbReference>
<dbReference type="PROSITE" id="PS00154">
    <property type="entry name" value="ATPASE_E1_E2"/>
    <property type="match status" value="1"/>
</dbReference>
<feature type="compositionally biased region" description="Low complexity" evidence="17">
    <location>
        <begin position="1"/>
        <end position="11"/>
    </location>
</feature>
<feature type="binding site" evidence="14">
    <location>
        <position position="391"/>
    </location>
    <ligand>
        <name>ATP</name>
        <dbReference type="ChEBI" id="CHEBI:30616"/>
    </ligand>
</feature>
<feature type="transmembrane region" description="Helical" evidence="16">
    <location>
        <begin position="932"/>
        <end position="951"/>
    </location>
</feature>
<dbReference type="InterPro" id="IPR032631">
    <property type="entry name" value="P-type_ATPase_N"/>
</dbReference>
<evidence type="ECO:0000259" key="20">
    <source>
        <dbReference type="Pfam" id="PF16212"/>
    </source>
</evidence>
<evidence type="ECO:0000256" key="11">
    <source>
        <dbReference type="ARBA" id="ARBA00023136"/>
    </source>
</evidence>
<dbReference type="InterPro" id="IPR008250">
    <property type="entry name" value="ATPase_P-typ_transduc_dom_A_sf"/>
</dbReference>
<evidence type="ECO:0000256" key="9">
    <source>
        <dbReference type="ARBA" id="ARBA00022967"/>
    </source>
</evidence>
<evidence type="ECO:0000256" key="1">
    <source>
        <dbReference type="ARBA" id="ARBA00004141"/>
    </source>
</evidence>
<feature type="binding site" evidence="14">
    <location>
        <position position="550"/>
    </location>
    <ligand>
        <name>ATP</name>
        <dbReference type="ChEBI" id="CHEBI:30616"/>
    </ligand>
</feature>
<feature type="transmembrane region" description="Helical" evidence="16">
    <location>
        <begin position="301"/>
        <end position="321"/>
    </location>
</feature>
<feature type="binding site" evidence="15">
    <location>
        <position position="766"/>
    </location>
    <ligand>
        <name>Mg(2+)</name>
        <dbReference type="ChEBI" id="CHEBI:18420"/>
    </ligand>
</feature>
<dbReference type="SFLD" id="SFLDF00027">
    <property type="entry name" value="p-type_atpase"/>
    <property type="match status" value="1"/>
</dbReference>
<feature type="binding site" evidence="14">
    <location>
        <position position="582"/>
    </location>
    <ligand>
        <name>ATP</name>
        <dbReference type="ChEBI" id="CHEBI:30616"/>
    </ligand>
</feature>
<dbReference type="SFLD" id="SFLDG00002">
    <property type="entry name" value="C1.7:_P-type_atpase_like"/>
    <property type="match status" value="1"/>
</dbReference>
<dbReference type="Gene3D" id="2.70.150.10">
    <property type="entry name" value="Calcium-transporting ATPase, cytoplasmic transduction domain A"/>
    <property type="match status" value="1"/>
</dbReference>
<evidence type="ECO:0000313" key="21">
    <source>
        <dbReference type="EMBL" id="OMJ76806.1"/>
    </source>
</evidence>
<dbReference type="OrthoDB" id="377733at2759"/>
<dbReference type="PANTHER" id="PTHR24092:SF5">
    <property type="entry name" value="PHOSPHOLIPID-TRANSPORTING ATPASE"/>
    <property type="match status" value="1"/>
</dbReference>
<keyword evidence="7 14" id="KW-0067">ATP-binding</keyword>
<dbReference type="Gene3D" id="3.40.50.1000">
    <property type="entry name" value="HAD superfamily/HAD-like"/>
    <property type="match status" value="1"/>
</dbReference>
<feature type="binding site" evidence="14">
    <location>
        <position position="663"/>
    </location>
    <ligand>
        <name>ATP</name>
        <dbReference type="ChEBI" id="CHEBI:30616"/>
    </ligand>
</feature>
<dbReference type="GO" id="GO:0005524">
    <property type="term" value="F:ATP binding"/>
    <property type="evidence" value="ECO:0007669"/>
    <property type="project" value="UniProtKB-UniRule"/>
</dbReference>
<dbReference type="GO" id="GO:0005802">
    <property type="term" value="C:trans-Golgi network"/>
    <property type="evidence" value="ECO:0007669"/>
    <property type="project" value="TreeGrafter"/>
</dbReference>
<dbReference type="SUPFAM" id="SSF81660">
    <property type="entry name" value="Metal cation-transporting ATPase, ATP-binding domain N"/>
    <property type="match status" value="1"/>
</dbReference>
<evidence type="ECO:0000256" key="5">
    <source>
        <dbReference type="ARBA" id="ARBA00022723"/>
    </source>
</evidence>
<comment type="caution">
    <text evidence="21">The sequence shown here is derived from an EMBL/GenBank/DDBJ whole genome shotgun (WGS) entry which is preliminary data.</text>
</comment>
<dbReference type="PANTHER" id="PTHR24092">
    <property type="entry name" value="PROBABLE PHOSPHOLIPID-TRANSPORTING ATPASE"/>
    <property type="match status" value="1"/>
</dbReference>
<evidence type="ECO:0000256" key="16">
    <source>
        <dbReference type="RuleBase" id="RU362033"/>
    </source>
</evidence>
<feature type="transmembrane region" description="Helical" evidence="16">
    <location>
        <begin position="327"/>
        <end position="345"/>
    </location>
</feature>
<dbReference type="GO" id="GO:0045332">
    <property type="term" value="P:phospholipid translocation"/>
    <property type="evidence" value="ECO:0007669"/>
    <property type="project" value="TreeGrafter"/>
</dbReference>
<keyword evidence="8 15" id="KW-0460">Magnesium</keyword>
<sequence length="1030" mass="117769">MLKFQPESENPPQQPQSHDHLLSEPNKKRCFKKRQVPERYINLCGTSNSPDLSNAVVNTKYNPMTFIFLFLYYQFNQPLNMFFLVIALSQFYPPLQVGFLFTYIAPLVLVLMITMCKELYDDIYRWLRDKEMNSKMYTQITHAGSIRTPAQNIKVGDLIEVHAHERIPADMMILSTHDETGTVFIKTDQLDGETDWKLRKALACTQRIQPITRLLDLDGTLTVKAPDQNIYRFVGRFEGTVDGIDIIEGVGLEHTIWANTSLANGSCVGLVIYVGKETRIALNSREPSNKLGITDKELNRLAFYLIILMMLIALLVVALSGFNHQSFVQFFRMILLLSTIIPISLRVNLDFAKIYYCVKISKDPKLGYAKPRNSTIPEELGRVHYLLSDKTGTLTRNEMTLKKLYLEHWSFNLDESSAALDFSQLVKDNFDKYSEPIADSNMPKKRKRDTDMVCRDVLTALAICNNVTPVYEGKEKTFQASSPDEIALVEYAWKAGLELAHRTTNNIVLSFQEQEIDFKILQTFPFTSASKKMGIILQHTNSGKIIFYIKGAEEAIKDTLASAQAKVKMFEDCESLAMEGYRTLVIAQRIMSIEEYEDFSQRLEYARSFLENRDERCLEVIKSIEKDMEFLGVTGVEDKLQHKVDKIIARIKSAGIRVWMLTGDKVETAKCISISTGLKKKENDFLEIIGMDGVHKLENATDLEKKVLIIDGSTLAIVLEFHTKKFIEVASQTSGVICCRVSPTQKSEIVEALLRYTKYRVCAIGDGGNDVGMIQAAHVGIGIEGKEGKQASLAADFSISEFKYVAKLIIWHGRLSYLRTARLSHFVFHRGFVYAIIQALFTIVFYYSAIPIYNGYLMLGYTTAFTSMPVFALIMDTDMEYKTIKQYPMLYQTQQLGRALNLTRFFFWMWKSIYQGSIIILLALVMFPQDNFINIVAITFSALIITELLNVASQIEMWNIWIAFSEIISFALYAVCILLLKNYFNLQFIITLDFFWKVLLITAVSWCPLHLTKIIKNKICPPRSYRLQNR</sequence>
<dbReference type="InterPro" id="IPR023299">
    <property type="entry name" value="ATPase_P-typ_cyto_dom_N"/>
</dbReference>
<dbReference type="GO" id="GO:0006897">
    <property type="term" value="P:endocytosis"/>
    <property type="evidence" value="ECO:0007669"/>
    <property type="project" value="TreeGrafter"/>
</dbReference>
<dbReference type="InterPro" id="IPR023298">
    <property type="entry name" value="ATPase_P-typ_TM_dom_sf"/>
</dbReference>
<feature type="binding site" evidence="15">
    <location>
        <position position="770"/>
    </location>
    <ligand>
        <name>Mg(2+)</name>
        <dbReference type="ChEBI" id="CHEBI:18420"/>
    </ligand>
</feature>
<dbReference type="SUPFAM" id="SSF81665">
    <property type="entry name" value="Calcium ATPase, transmembrane domain M"/>
    <property type="match status" value="1"/>
</dbReference>
<keyword evidence="5 15" id="KW-0479">Metal-binding</keyword>
<keyword evidence="10 16" id="KW-1133">Transmembrane helix</keyword>
<evidence type="ECO:0000259" key="19">
    <source>
        <dbReference type="Pfam" id="PF16209"/>
    </source>
</evidence>
<feature type="transmembrane region" description="Helical" evidence="16">
    <location>
        <begin position="958"/>
        <end position="980"/>
    </location>
</feature>
<feature type="binding site" evidence="15">
    <location>
        <position position="389"/>
    </location>
    <ligand>
        <name>Mg(2+)</name>
        <dbReference type="ChEBI" id="CHEBI:18420"/>
    </ligand>
</feature>
<dbReference type="InterPro" id="IPR018303">
    <property type="entry name" value="ATPase_P-typ_P_site"/>
</dbReference>
<evidence type="ECO:0000256" key="4">
    <source>
        <dbReference type="ARBA" id="ARBA00022692"/>
    </source>
</evidence>
<dbReference type="Pfam" id="PF16209">
    <property type="entry name" value="PhoLip_ATPase_N"/>
    <property type="match status" value="1"/>
</dbReference>
<keyword evidence="9 16" id="KW-1278">Translocase</keyword>
<dbReference type="SUPFAM" id="SSF56784">
    <property type="entry name" value="HAD-like"/>
    <property type="match status" value="1"/>
</dbReference>
<dbReference type="Gene3D" id="3.40.1110.10">
    <property type="entry name" value="Calcium-transporting ATPase, cytoplasmic domain N"/>
    <property type="match status" value="1"/>
</dbReference>
<accession>A0A1R2BJ62</accession>
<dbReference type="GO" id="GO:0005768">
    <property type="term" value="C:endosome"/>
    <property type="evidence" value="ECO:0007669"/>
    <property type="project" value="TreeGrafter"/>
</dbReference>
<feature type="transmembrane region" description="Helical" evidence="16">
    <location>
        <begin position="832"/>
        <end position="850"/>
    </location>
</feature>
<dbReference type="EMBL" id="MPUH01000610">
    <property type="protein sequence ID" value="OMJ76806.1"/>
    <property type="molecule type" value="Genomic_DNA"/>
</dbReference>
<feature type="binding site" evidence="14">
    <location>
        <position position="389"/>
    </location>
    <ligand>
        <name>ATP</name>
        <dbReference type="ChEBI" id="CHEBI:30616"/>
    </ligand>
</feature>
<feature type="binding site" evidence="14">
    <location>
        <position position="390"/>
    </location>
    <ligand>
        <name>ATP</name>
        <dbReference type="ChEBI" id="CHEBI:30616"/>
    </ligand>
</feature>
<feature type="binding site" evidence="14">
    <location>
        <position position="770"/>
    </location>
    <ligand>
        <name>ATP</name>
        <dbReference type="ChEBI" id="CHEBI:30616"/>
    </ligand>
</feature>
<evidence type="ECO:0000256" key="6">
    <source>
        <dbReference type="ARBA" id="ARBA00022741"/>
    </source>
</evidence>
<feature type="region of interest" description="Disordered" evidence="17">
    <location>
        <begin position="1"/>
        <end position="21"/>
    </location>
</feature>
<feature type="domain" description="P-type ATPase C-terminal" evidence="20">
    <location>
        <begin position="793"/>
        <end position="1021"/>
    </location>
</feature>
<feature type="binding site" evidence="14">
    <location>
        <position position="740"/>
    </location>
    <ligand>
        <name>ATP</name>
        <dbReference type="ChEBI" id="CHEBI:30616"/>
    </ligand>
</feature>
<evidence type="ECO:0000256" key="7">
    <source>
        <dbReference type="ARBA" id="ARBA00022840"/>
    </source>
</evidence>
<evidence type="ECO:0000256" key="14">
    <source>
        <dbReference type="PIRSR" id="PIRSR606539-2"/>
    </source>
</evidence>
<feature type="binding site" evidence="14">
    <location>
        <position position="485"/>
    </location>
    <ligand>
        <name>ATP</name>
        <dbReference type="ChEBI" id="CHEBI:30616"/>
    </ligand>
</feature>
<comment type="cofactor">
    <cofactor evidence="15">
        <name>Mg(2+)</name>
        <dbReference type="ChEBI" id="CHEBI:18420"/>
    </cofactor>
</comment>
<dbReference type="NCBIfam" id="TIGR01494">
    <property type="entry name" value="ATPase_P-type"/>
    <property type="match status" value="2"/>
</dbReference>
<feature type="transmembrane region" description="Helical" evidence="16">
    <location>
        <begin position="986"/>
        <end position="1009"/>
    </location>
</feature>
<dbReference type="GO" id="GO:0005886">
    <property type="term" value="C:plasma membrane"/>
    <property type="evidence" value="ECO:0007669"/>
    <property type="project" value="TreeGrafter"/>
</dbReference>
<gene>
    <name evidence="21" type="ORF">SteCoe_23742</name>
</gene>
<feature type="active site" description="4-aspartylphosphate intermediate" evidence="13">
    <location>
        <position position="389"/>
    </location>
</feature>
<dbReference type="Pfam" id="PF16212">
    <property type="entry name" value="PhoLip_ATPase_C"/>
    <property type="match status" value="1"/>
</dbReference>
<dbReference type="EC" id="7.6.2.1" evidence="16"/>
<feature type="binding site" evidence="14">
    <location>
        <position position="769"/>
    </location>
    <ligand>
        <name>ATP</name>
        <dbReference type="ChEBI" id="CHEBI:30616"/>
    </ligand>
</feature>
<feature type="domain" description="P-type ATPase A" evidence="18">
    <location>
        <begin position="144"/>
        <end position="280"/>
    </location>
</feature>
<dbReference type="Pfam" id="PF13246">
    <property type="entry name" value="Cation_ATPase"/>
    <property type="match status" value="1"/>
</dbReference>
<dbReference type="InterPro" id="IPR059000">
    <property type="entry name" value="ATPase_P-type_domA"/>
</dbReference>
<evidence type="ECO:0000256" key="10">
    <source>
        <dbReference type="ARBA" id="ARBA00022989"/>
    </source>
</evidence>